<dbReference type="Gene3D" id="1.10.10.10">
    <property type="entry name" value="Winged helix-like DNA-binding domain superfamily/Winged helix DNA-binding domain"/>
    <property type="match status" value="1"/>
</dbReference>
<organism evidence="2 3">
    <name type="scientific">Rathayibacter tanaceti</name>
    <dbReference type="NCBI Taxonomy" id="1671680"/>
    <lineage>
        <taxon>Bacteria</taxon>
        <taxon>Bacillati</taxon>
        <taxon>Actinomycetota</taxon>
        <taxon>Actinomycetes</taxon>
        <taxon>Micrococcales</taxon>
        <taxon>Microbacteriaceae</taxon>
        <taxon>Rathayibacter</taxon>
    </lineage>
</organism>
<dbReference type="GO" id="GO:0003678">
    <property type="term" value="F:DNA helicase activity"/>
    <property type="evidence" value="ECO:0007669"/>
    <property type="project" value="UniProtKB-EC"/>
</dbReference>
<dbReference type="Proteomes" id="UP000076717">
    <property type="component" value="Unassembled WGS sequence"/>
</dbReference>
<dbReference type="InterPro" id="IPR021938">
    <property type="entry name" value="DUF3553"/>
</dbReference>
<dbReference type="EMBL" id="LIIN01000096">
    <property type="protein sequence ID" value="KZX20472.1"/>
    <property type="molecule type" value="Genomic_DNA"/>
</dbReference>
<name>A0A166HER7_9MICO</name>
<dbReference type="EC" id="3.6.4.12" evidence="2"/>
<dbReference type="AlphaFoldDB" id="A0A166HER7"/>
<proteinExistence type="predicted"/>
<dbReference type="GO" id="GO:0016787">
    <property type="term" value="F:hydrolase activity"/>
    <property type="evidence" value="ECO:0007669"/>
    <property type="project" value="UniProtKB-KW"/>
</dbReference>
<keyword evidence="2" id="KW-0067">ATP-binding</keyword>
<feature type="domain" description="ATP-dependent DNA helicase RecQ zinc-binding" evidence="1">
    <location>
        <begin position="17"/>
        <end position="62"/>
    </location>
</feature>
<dbReference type="RefSeq" id="WP_236713652.1">
    <property type="nucleotide sequence ID" value="NZ_LIIN01000096.1"/>
</dbReference>
<evidence type="ECO:0000259" key="1">
    <source>
        <dbReference type="Pfam" id="PF16124"/>
    </source>
</evidence>
<dbReference type="Pfam" id="PF16124">
    <property type="entry name" value="RecQ_Zn_bind"/>
    <property type="match status" value="1"/>
</dbReference>
<keyword evidence="2" id="KW-0547">Nucleotide-binding</keyword>
<keyword evidence="3" id="KW-1185">Reference proteome</keyword>
<protein>
    <submittedName>
        <fullName evidence="2">ATP-dependent DNA helicase RecQ</fullName>
        <ecNumber evidence="2">3.6.4.12</ecNumber>
    </submittedName>
</protein>
<evidence type="ECO:0000313" key="2">
    <source>
        <dbReference type="EMBL" id="KZX20472.1"/>
    </source>
</evidence>
<reference evidence="2 3" key="1">
    <citation type="submission" date="2015-08" db="EMBL/GenBank/DDBJ databases">
        <title>Draft Genome Sequence of Rathayibacter sp. Strain VKM Ac-2596 Isolated from Leaf Gall Induced by Plant-Parasitic Nematodes.</title>
        <authorList>
            <person name="Vasilenko O.V."/>
            <person name="Starodumova I.P."/>
            <person name="Tarlachkov S.V."/>
            <person name="Dorofeeva L.V."/>
            <person name="Evtushenko L.I."/>
        </authorList>
    </citation>
    <scope>NUCLEOTIDE SEQUENCE [LARGE SCALE GENOMIC DNA]</scope>
    <source>
        <strain evidence="2 3">VKM Ac-2596</strain>
    </source>
</reference>
<dbReference type="Pfam" id="PF12073">
    <property type="entry name" value="DUF3553"/>
    <property type="match status" value="1"/>
</dbReference>
<sequence length="135" mass="14987">MRLSGDEAVDAVKEALASRERIAESRLAMMRAYAETTQCRRRVLLDYFGVESPEWCGNCDGCERHEADADAETPQTTEVDAPLRVDEAVEHREWGAGTVMSVEVDRATVFFESEGYKVLSFQALASGILREHASA</sequence>
<comment type="caution">
    <text evidence="2">The sequence shown here is derived from an EMBL/GenBank/DDBJ whole genome shotgun (WGS) entry which is preliminary data.</text>
</comment>
<gene>
    <name evidence="2" type="primary">recQ_3</name>
    <name evidence="2" type="ORF">ACH61_02423</name>
</gene>
<keyword evidence="2" id="KW-0378">Hydrolase</keyword>
<dbReference type="InterPro" id="IPR032284">
    <property type="entry name" value="RecQ_Zn-bd"/>
</dbReference>
<keyword evidence="2" id="KW-0347">Helicase</keyword>
<dbReference type="InterPro" id="IPR036388">
    <property type="entry name" value="WH-like_DNA-bd_sf"/>
</dbReference>
<evidence type="ECO:0000313" key="3">
    <source>
        <dbReference type="Proteomes" id="UP000076717"/>
    </source>
</evidence>
<accession>A0A166HER7</accession>